<proteinExistence type="predicted"/>
<dbReference type="Proteomes" id="UP001145114">
    <property type="component" value="Unassembled WGS sequence"/>
</dbReference>
<reference evidence="1" key="1">
    <citation type="submission" date="2022-06" db="EMBL/GenBank/DDBJ databases">
        <title>Phylogenomic reconstructions and comparative analyses of Kickxellomycotina fungi.</title>
        <authorList>
            <person name="Reynolds N.K."/>
            <person name="Stajich J.E."/>
            <person name="Barry K."/>
            <person name="Grigoriev I.V."/>
            <person name="Crous P."/>
            <person name="Smith M.E."/>
        </authorList>
    </citation>
    <scope>NUCLEOTIDE SEQUENCE</scope>
    <source>
        <strain evidence="1">RSA 2271</strain>
    </source>
</reference>
<sequence length="285" mass="31936">MSLRVLQQFPRRTIIDDIESLFHVLCYALVAAYAPEQLKEAYWSDADPDQLARSRYPALAGDLDPFMSLVFGNKDLNKGIRVILKDFKDILFDRQDVGNIYEDRLKDPREEKFDELAEALEEKFGLEPHTFARNGQDKIRKATDATPVRLVDQQRGLAALPDDADNGDADGGKAGNSGKGAYKSLRSPLAEIREEEEEEGADAGYRPGLIPPLQVPETPSPATAGGTLWDKWARDHDTEGDKENQQPKQRQTPPQGEVPKGPTTRSKVKQQQAEQQRQIKGKRQT</sequence>
<accession>A0ACC1HTA6</accession>
<keyword evidence="2" id="KW-1185">Reference proteome</keyword>
<name>A0ACC1HTA6_9FUNG</name>
<protein>
    <submittedName>
        <fullName evidence="1">Uncharacterized protein</fullName>
    </submittedName>
</protein>
<evidence type="ECO:0000313" key="1">
    <source>
        <dbReference type="EMBL" id="KAJ1679472.1"/>
    </source>
</evidence>
<gene>
    <name evidence="1" type="ORF">EV182_001983</name>
</gene>
<evidence type="ECO:0000313" key="2">
    <source>
        <dbReference type="Proteomes" id="UP001145114"/>
    </source>
</evidence>
<organism evidence="1 2">
    <name type="scientific">Spiromyces aspiralis</name>
    <dbReference type="NCBI Taxonomy" id="68401"/>
    <lineage>
        <taxon>Eukaryota</taxon>
        <taxon>Fungi</taxon>
        <taxon>Fungi incertae sedis</taxon>
        <taxon>Zoopagomycota</taxon>
        <taxon>Kickxellomycotina</taxon>
        <taxon>Kickxellomycetes</taxon>
        <taxon>Kickxellales</taxon>
        <taxon>Kickxellaceae</taxon>
        <taxon>Spiromyces</taxon>
    </lineage>
</organism>
<comment type="caution">
    <text evidence="1">The sequence shown here is derived from an EMBL/GenBank/DDBJ whole genome shotgun (WGS) entry which is preliminary data.</text>
</comment>
<dbReference type="EMBL" id="JAMZIH010000361">
    <property type="protein sequence ID" value="KAJ1679472.1"/>
    <property type="molecule type" value="Genomic_DNA"/>
</dbReference>